<dbReference type="AlphaFoldDB" id="A0A8K1MGI6"/>
<name>A0A8K1MGI6_9PEZI</name>
<evidence type="ECO:0000259" key="1">
    <source>
        <dbReference type="Pfam" id="PF00961"/>
    </source>
</evidence>
<dbReference type="GO" id="GO:0005739">
    <property type="term" value="C:mitochondrion"/>
    <property type="evidence" value="ECO:0007669"/>
    <property type="project" value="UniProtKB-ARBA"/>
</dbReference>
<dbReference type="Pfam" id="PF00961">
    <property type="entry name" value="LAGLIDADG_1"/>
    <property type="match status" value="1"/>
</dbReference>
<gene>
    <name evidence="2" type="primary">orf176B</name>
</gene>
<dbReference type="InterPro" id="IPR051289">
    <property type="entry name" value="LAGLIDADG_Endonuclease"/>
</dbReference>
<organism evidence="2">
    <name type="scientific">Morchella brunnea</name>
    <dbReference type="NCBI Taxonomy" id="1174671"/>
    <lineage>
        <taxon>Eukaryota</taxon>
        <taxon>Fungi</taxon>
        <taxon>Dikarya</taxon>
        <taxon>Ascomycota</taxon>
        <taxon>Pezizomycotina</taxon>
        <taxon>Pezizomycetes</taxon>
        <taxon>Pezizales</taxon>
        <taxon>Morchellaceae</taxon>
        <taxon>Morchella</taxon>
    </lineage>
</organism>
<keyword evidence="2" id="KW-0378">Hydrolase</keyword>
<proteinExistence type="predicted"/>
<dbReference type="GeneID" id="68665258"/>
<protein>
    <submittedName>
        <fullName evidence="2">LAGLIDADG endonuclease</fullName>
    </submittedName>
</protein>
<dbReference type="InterPro" id="IPR027434">
    <property type="entry name" value="Homing_endonucl"/>
</dbReference>
<sequence>MFNGNCLFLDSRKEQFKLWLAAYNYKYKQNITYLENNNKPNLSNSWLCGFTDAEGCFTCSIIDKPTNGGLVRLRYILSQKGNYDQMKYLADMLNGKTHYLKSYSGYNMTVNTTKLGLVIKYFDLYPFKTKKHIVYFNWNKMYKLIVDKKHLTADGLTAPLLLSSFFFQKNEERRTY</sequence>
<dbReference type="SUPFAM" id="SSF55608">
    <property type="entry name" value="Homing endonucleases"/>
    <property type="match status" value="1"/>
</dbReference>
<dbReference type="Gene3D" id="3.10.28.10">
    <property type="entry name" value="Homing endonucleases"/>
    <property type="match status" value="1"/>
</dbReference>
<keyword evidence="2" id="KW-0540">Nuclease</keyword>
<dbReference type="InterPro" id="IPR004860">
    <property type="entry name" value="LAGLIDADG_dom"/>
</dbReference>
<accession>A0A8K1MGI6</accession>
<keyword evidence="2" id="KW-0496">Mitochondrion</keyword>
<reference evidence="2" key="1">
    <citation type="submission" date="2021-01" db="EMBL/GenBank/DDBJ databases">
        <authorList>
            <person name="Sun H.-H."/>
            <person name="Zhang S."/>
            <person name="Zhang Y.-J."/>
        </authorList>
    </citation>
    <scope>NUCLEOTIDE SEQUENCE</scope>
    <source>
        <strain evidence="2">CMM1</strain>
    </source>
</reference>
<dbReference type="PANTHER" id="PTHR36181">
    <property type="entry name" value="INTRON-ENCODED ENDONUCLEASE AI3-RELATED"/>
    <property type="match status" value="1"/>
</dbReference>
<dbReference type="PANTHER" id="PTHR36181:SF3">
    <property type="entry name" value="INTRON-ENCODED DNA ENDONUCLEASE AI5 BETA"/>
    <property type="match status" value="1"/>
</dbReference>
<evidence type="ECO:0000313" key="2">
    <source>
        <dbReference type="EMBL" id="UBU98598.1"/>
    </source>
</evidence>
<feature type="domain" description="Homing endonuclease LAGLIDADG" evidence="1">
    <location>
        <begin position="47"/>
        <end position="142"/>
    </location>
</feature>
<keyword evidence="2" id="KW-0255">Endonuclease</keyword>
<dbReference type="RefSeq" id="YP_010218791.1">
    <property type="nucleotide sequence ID" value="NC_058917.1"/>
</dbReference>
<geneLocation type="mitochondrion" evidence="2"/>
<dbReference type="GO" id="GO:0004519">
    <property type="term" value="F:endonuclease activity"/>
    <property type="evidence" value="ECO:0007669"/>
    <property type="project" value="UniProtKB-KW"/>
</dbReference>
<dbReference type="EMBL" id="MW538937">
    <property type="protein sequence ID" value="UBU98598.1"/>
    <property type="molecule type" value="Genomic_DNA"/>
</dbReference>